<reference evidence="1 2" key="1">
    <citation type="submission" date="2014-04" db="EMBL/GenBank/DDBJ databases">
        <title>Evolutionary Origins and Diversification of the Mycorrhizal Mutualists.</title>
        <authorList>
            <consortium name="DOE Joint Genome Institute"/>
            <consortium name="Mycorrhizal Genomics Consortium"/>
            <person name="Kohler A."/>
            <person name="Kuo A."/>
            <person name="Nagy L.G."/>
            <person name="Floudas D."/>
            <person name="Copeland A."/>
            <person name="Barry K.W."/>
            <person name="Cichocki N."/>
            <person name="Veneault-Fourrey C."/>
            <person name="LaButti K."/>
            <person name="Lindquist E.A."/>
            <person name="Lipzen A."/>
            <person name="Lundell T."/>
            <person name="Morin E."/>
            <person name="Murat C."/>
            <person name="Riley R."/>
            <person name="Ohm R."/>
            <person name="Sun H."/>
            <person name="Tunlid A."/>
            <person name="Henrissat B."/>
            <person name="Grigoriev I.V."/>
            <person name="Hibbett D.S."/>
            <person name="Martin F."/>
        </authorList>
    </citation>
    <scope>NUCLEOTIDE SEQUENCE [LARGE SCALE GENOMIC DNA]</scope>
    <source>
        <strain evidence="1 2">Koide BX008</strain>
    </source>
</reference>
<dbReference type="EMBL" id="KN818226">
    <property type="protein sequence ID" value="KIL69098.1"/>
    <property type="molecule type" value="Genomic_DNA"/>
</dbReference>
<dbReference type="AlphaFoldDB" id="A0A0C2XJ95"/>
<dbReference type="HOGENOM" id="CLU_2542094_0_0_1"/>
<sequence>MTACPSAGLCPRRLRHMHPGATYQRPPDNVKRAEHLPIRIASCADGGSGVGRPHVLPPSIARDGYVTCILLKKSQQGRVGKNV</sequence>
<evidence type="ECO:0000313" key="2">
    <source>
        <dbReference type="Proteomes" id="UP000054549"/>
    </source>
</evidence>
<dbReference type="InParanoid" id="A0A0C2XJ95"/>
<evidence type="ECO:0000313" key="1">
    <source>
        <dbReference type="EMBL" id="KIL69098.1"/>
    </source>
</evidence>
<organism evidence="1 2">
    <name type="scientific">Amanita muscaria (strain Koide BX008)</name>
    <dbReference type="NCBI Taxonomy" id="946122"/>
    <lineage>
        <taxon>Eukaryota</taxon>
        <taxon>Fungi</taxon>
        <taxon>Dikarya</taxon>
        <taxon>Basidiomycota</taxon>
        <taxon>Agaricomycotina</taxon>
        <taxon>Agaricomycetes</taxon>
        <taxon>Agaricomycetidae</taxon>
        <taxon>Agaricales</taxon>
        <taxon>Pluteineae</taxon>
        <taxon>Amanitaceae</taxon>
        <taxon>Amanita</taxon>
    </lineage>
</organism>
<keyword evidence="2" id="KW-1185">Reference proteome</keyword>
<name>A0A0C2XJ95_AMAMK</name>
<gene>
    <name evidence="1" type="ORF">M378DRAFT_157333</name>
</gene>
<protein>
    <submittedName>
        <fullName evidence="1">Uncharacterized protein</fullName>
    </submittedName>
</protein>
<dbReference type="Proteomes" id="UP000054549">
    <property type="component" value="Unassembled WGS sequence"/>
</dbReference>
<proteinExistence type="predicted"/>
<accession>A0A0C2XJ95</accession>